<comment type="caution">
    <text evidence="1">The sequence shown here is derived from an EMBL/GenBank/DDBJ whole genome shotgun (WGS) entry which is preliminary data.</text>
</comment>
<keyword evidence="2" id="KW-1185">Reference proteome</keyword>
<protein>
    <submittedName>
        <fullName evidence="1">Uncharacterized protein</fullName>
    </submittedName>
</protein>
<dbReference type="EMBL" id="CM047945">
    <property type="protein sequence ID" value="KAI9898353.1"/>
    <property type="molecule type" value="Genomic_DNA"/>
</dbReference>
<dbReference type="Proteomes" id="UP001163324">
    <property type="component" value="Chromosome 6"/>
</dbReference>
<proteinExistence type="predicted"/>
<accession>A0ACC0UYQ3</accession>
<reference evidence="1" key="1">
    <citation type="submission" date="2022-10" db="EMBL/GenBank/DDBJ databases">
        <title>Complete Genome of Trichothecium roseum strain YXFP-22015, a Plant Pathogen Isolated from Citrus.</title>
        <authorList>
            <person name="Wang Y."/>
            <person name="Zhu L."/>
        </authorList>
    </citation>
    <scope>NUCLEOTIDE SEQUENCE</scope>
    <source>
        <strain evidence="1">YXFP-22015</strain>
    </source>
</reference>
<evidence type="ECO:0000313" key="1">
    <source>
        <dbReference type="EMBL" id="KAI9898353.1"/>
    </source>
</evidence>
<gene>
    <name evidence="1" type="ORF">N3K66_006713</name>
</gene>
<organism evidence="1 2">
    <name type="scientific">Trichothecium roseum</name>
    <dbReference type="NCBI Taxonomy" id="47278"/>
    <lineage>
        <taxon>Eukaryota</taxon>
        <taxon>Fungi</taxon>
        <taxon>Dikarya</taxon>
        <taxon>Ascomycota</taxon>
        <taxon>Pezizomycotina</taxon>
        <taxon>Sordariomycetes</taxon>
        <taxon>Hypocreomycetidae</taxon>
        <taxon>Hypocreales</taxon>
        <taxon>Hypocreales incertae sedis</taxon>
        <taxon>Trichothecium</taxon>
    </lineage>
</organism>
<name>A0ACC0UYQ3_9HYPO</name>
<evidence type="ECO:0000313" key="2">
    <source>
        <dbReference type="Proteomes" id="UP001163324"/>
    </source>
</evidence>
<sequence length="255" mass="28043">MDLSDQYWRLPIITRTLSTLVFAVSLGLHTGLLPDYFTYHPQLIARFPPQIWRLVSCYCITGPALSVVFDTYFCFQYTRQLETGKFSRKEDLLWFLLFIGGVVHATNYFAELYFGSYLPALLIAMAYTVTQDQIGMQANFFFVTVPAQLTPFLMMGISLLFPGGVYVLLFQVQGLIAAHLYRFLTKIWPEIGGGKDLIPTPRFVSTLWGMLSGAGAIAGRATAAAGGAASGGSTGADRGPLPSSWRSRGPGQRLG</sequence>